<protein>
    <submittedName>
        <fullName evidence="1">Uncharacterized protein</fullName>
    </submittedName>
</protein>
<dbReference type="EMBL" id="CM047897">
    <property type="protein sequence ID" value="KAJ0110848.1"/>
    <property type="molecule type" value="Genomic_DNA"/>
</dbReference>
<sequence length="289" mass="32322">MLRKRSRAATSKQSLMADHHSFQPSSNSQNNKRPISFLFSPRFRAFTAKGLAETEVVISPTSILDTKPFSPLGNLFSDDILKTPKLLADQNKYYSRESLDSKPIGLGLIDVLTDSKTIEENPSSKPNYKKVFFGNKIRVQVPPLPVSNLSLSPSPSTKSPTEFGIKSPAKNSTVKTNDISPGVVTGCISVTEMELSEDYTCVISRGANPKTTHIFDNCIIESYCSSSEKPNFPLENNNNININNNFLSFCHTCKKNLEQKNDIYIYRGEKAFCSQECRYQEILLDELEN</sequence>
<accession>A0ACC1C5B2</accession>
<evidence type="ECO:0000313" key="1">
    <source>
        <dbReference type="EMBL" id="KAJ0110848.1"/>
    </source>
</evidence>
<reference evidence="2" key="1">
    <citation type="journal article" date="2023" name="G3 (Bethesda)">
        <title>Genome assembly and association tests identify interacting loci associated with vigor, precocity, and sex in interspecific pistachio rootstocks.</title>
        <authorList>
            <person name="Palmer W."/>
            <person name="Jacygrad E."/>
            <person name="Sagayaradj S."/>
            <person name="Cavanaugh K."/>
            <person name="Han R."/>
            <person name="Bertier L."/>
            <person name="Beede B."/>
            <person name="Kafkas S."/>
            <person name="Golino D."/>
            <person name="Preece J."/>
            <person name="Michelmore R."/>
        </authorList>
    </citation>
    <scope>NUCLEOTIDE SEQUENCE [LARGE SCALE GENOMIC DNA]</scope>
</reference>
<keyword evidence="2" id="KW-1185">Reference proteome</keyword>
<proteinExistence type="predicted"/>
<dbReference type="Proteomes" id="UP001164250">
    <property type="component" value="Chromosome 1"/>
</dbReference>
<evidence type="ECO:0000313" key="2">
    <source>
        <dbReference type="Proteomes" id="UP001164250"/>
    </source>
</evidence>
<organism evidence="1 2">
    <name type="scientific">Pistacia atlantica</name>
    <dbReference type="NCBI Taxonomy" id="434234"/>
    <lineage>
        <taxon>Eukaryota</taxon>
        <taxon>Viridiplantae</taxon>
        <taxon>Streptophyta</taxon>
        <taxon>Embryophyta</taxon>
        <taxon>Tracheophyta</taxon>
        <taxon>Spermatophyta</taxon>
        <taxon>Magnoliopsida</taxon>
        <taxon>eudicotyledons</taxon>
        <taxon>Gunneridae</taxon>
        <taxon>Pentapetalae</taxon>
        <taxon>rosids</taxon>
        <taxon>malvids</taxon>
        <taxon>Sapindales</taxon>
        <taxon>Anacardiaceae</taxon>
        <taxon>Pistacia</taxon>
    </lineage>
</organism>
<name>A0ACC1C5B2_9ROSI</name>
<gene>
    <name evidence="1" type="ORF">Patl1_03353</name>
</gene>
<comment type="caution">
    <text evidence="1">The sequence shown here is derived from an EMBL/GenBank/DDBJ whole genome shotgun (WGS) entry which is preliminary data.</text>
</comment>